<dbReference type="InterPro" id="IPR023210">
    <property type="entry name" value="NADP_OxRdtase_dom"/>
</dbReference>
<dbReference type="SUPFAM" id="SSF51430">
    <property type="entry name" value="NAD(P)-linked oxidoreductase"/>
    <property type="match status" value="1"/>
</dbReference>
<dbReference type="EMBL" id="CP036261">
    <property type="protein sequence ID" value="QDS89001.1"/>
    <property type="molecule type" value="Genomic_DNA"/>
</dbReference>
<accession>A0A517M2A0</accession>
<evidence type="ECO:0000313" key="3">
    <source>
        <dbReference type="EMBL" id="QDS89001.1"/>
    </source>
</evidence>
<proteinExistence type="predicted"/>
<dbReference type="Pfam" id="PF00248">
    <property type="entry name" value="Aldo_ket_red"/>
    <property type="match status" value="1"/>
</dbReference>
<name>A0A517M2A0_9BACT</name>
<evidence type="ECO:0000256" key="1">
    <source>
        <dbReference type="ARBA" id="ARBA00023002"/>
    </source>
</evidence>
<dbReference type="EC" id="1.1.1.-" evidence="3"/>
<dbReference type="Gene3D" id="3.20.20.100">
    <property type="entry name" value="NADP-dependent oxidoreductase domain"/>
    <property type="match status" value="1"/>
</dbReference>
<dbReference type="InterPro" id="IPR050523">
    <property type="entry name" value="AKR_Detox_Biosynth"/>
</dbReference>
<evidence type="ECO:0000259" key="2">
    <source>
        <dbReference type="Pfam" id="PF00248"/>
    </source>
</evidence>
<dbReference type="InterPro" id="IPR036812">
    <property type="entry name" value="NAD(P)_OxRdtase_dom_sf"/>
</dbReference>
<reference evidence="3 4" key="1">
    <citation type="submission" date="2019-02" db="EMBL/GenBank/DDBJ databases">
        <title>Deep-cultivation of Planctomycetes and their phenomic and genomic characterization uncovers novel biology.</title>
        <authorList>
            <person name="Wiegand S."/>
            <person name="Jogler M."/>
            <person name="Boedeker C."/>
            <person name="Pinto D."/>
            <person name="Vollmers J."/>
            <person name="Rivas-Marin E."/>
            <person name="Kohn T."/>
            <person name="Peeters S.H."/>
            <person name="Heuer A."/>
            <person name="Rast P."/>
            <person name="Oberbeckmann S."/>
            <person name="Bunk B."/>
            <person name="Jeske O."/>
            <person name="Meyerdierks A."/>
            <person name="Storesund J.E."/>
            <person name="Kallscheuer N."/>
            <person name="Luecker S."/>
            <person name="Lage O.M."/>
            <person name="Pohl T."/>
            <person name="Merkel B.J."/>
            <person name="Hornburger P."/>
            <person name="Mueller R.-W."/>
            <person name="Bruemmer F."/>
            <person name="Labrenz M."/>
            <person name="Spormann A.M."/>
            <person name="Op den Camp H."/>
            <person name="Overmann J."/>
            <person name="Amann R."/>
            <person name="Jetten M.S.M."/>
            <person name="Mascher T."/>
            <person name="Medema M.H."/>
            <person name="Devos D.P."/>
            <person name="Kaster A.-K."/>
            <person name="Ovreas L."/>
            <person name="Rohde M."/>
            <person name="Galperin M.Y."/>
            <person name="Jogler C."/>
        </authorList>
    </citation>
    <scope>NUCLEOTIDE SEQUENCE [LARGE SCALE GENOMIC DNA]</scope>
    <source>
        <strain evidence="3 4">EC9</strain>
    </source>
</reference>
<gene>
    <name evidence="3" type="primary">yhdN_3</name>
    <name evidence="3" type="ORF">EC9_31970</name>
</gene>
<dbReference type="InterPro" id="IPR020471">
    <property type="entry name" value="AKR"/>
</dbReference>
<dbReference type="PANTHER" id="PTHR43364">
    <property type="entry name" value="NADH-SPECIFIC METHYLGLYOXAL REDUCTASE-RELATED"/>
    <property type="match status" value="1"/>
</dbReference>
<keyword evidence="4" id="KW-1185">Reference proteome</keyword>
<dbReference type="RefSeq" id="WP_145346590.1">
    <property type="nucleotide sequence ID" value="NZ_CP036261.1"/>
</dbReference>
<dbReference type="GO" id="GO:0005829">
    <property type="term" value="C:cytosol"/>
    <property type="evidence" value="ECO:0007669"/>
    <property type="project" value="TreeGrafter"/>
</dbReference>
<feature type="domain" description="NADP-dependent oxidoreductase" evidence="2">
    <location>
        <begin position="20"/>
        <end position="312"/>
    </location>
</feature>
<keyword evidence="1 3" id="KW-0560">Oxidoreductase</keyword>
<protein>
    <submittedName>
        <fullName evidence="3">General stress protein 69</fullName>
        <ecNumber evidence="3">1.1.1.-</ecNumber>
    </submittedName>
</protein>
<organism evidence="3 4">
    <name type="scientific">Rosistilla ulvae</name>
    <dbReference type="NCBI Taxonomy" id="1930277"/>
    <lineage>
        <taxon>Bacteria</taxon>
        <taxon>Pseudomonadati</taxon>
        <taxon>Planctomycetota</taxon>
        <taxon>Planctomycetia</taxon>
        <taxon>Pirellulales</taxon>
        <taxon>Pirellulaceae</taxon>
        <taxon>Rosistilla</taxon>
    </lineage>
</organism>
<dbReference type="PRINTS" id="PR00069">
    <property type="entry name" value="ALDKETRDTASE"/>
</dbReference>
<dbReference type="PANTHER" id="PTHR43364:SF4">
    <property type="entry name" value="NAD(P)-LINKED OXIDOREDUCTASE SUPERFAMILY PROTEIN"/>
    <property type="match status" value="1"/>
</dbReference>
<sequence>MSATELRPLGQTDIRVSPVAMGCWPIAGMTSLEVNDADSLATLDAAFDAGINFFDTAYCYGANGESERLIGRGLGNRRDQIAIATKGGIAWDAEGQRVQDASPATLRRQCDESLQRLGTDRVELLYLHGPDPNVPVSESAGELKRLMDAGKTRSVGVSNFNVEQLEEFHAVCPISAVQPHFNMLQQEITHDILPWCEANGASAIIYWPLMKGLLAGKLSRDHQFAPGDGRAKYPMFQGDEWQKNQDFVDALRKLAIEIGRTVSDVVINWTIHHPGITAALCGAKRPYQISETAAALSWQLTTDQRARIDQAIADRGPAAGRSAV</sequence>
<dbReference type="PROSITE" id="PS00062">
    <property type="entry name" value="ALDOKETO_REDUCTASE_2"/>
    <property type="match status" value="1"/>
</dbReference>
<dbReference type="AlphaFoldDB" id="A0A517M2A0"/>
<dbReference type="CDD" id="cd19084">
    <property type="entry name" value="AKR_AKR11B1-like"/>
    <property type="match status" value="1"/>
</dbReference>
<dbReference type="GO" id="GO:0016491">
    <property type="term" value="F:oxidoreductase activity"/>
    <property type="evidence" value="ECO:0007669"/>
    <property type="project" value="UniProtKB-KW"/>
</dbReference>
<dbReference type="InterPro" id="IPR018170">
    <property type="entry name" value="Aldo/ket_reductase_CS"/>
</dbReference>
<dbReference type="OrthoDB" id="9804790at2"/>
<dbReference type="Proteomes" id="UP000319557">
    <property type="component" value="Chromosome"/>
</dbReference>
<dbReference type="KEGG" id="ruv:EC9_31970"/>
<evidence type="ECO:0000313" key="4">
    <source>
        <dbReference type="Proteomes" id="UP000319557"/>
    </source>
</evidence>